<evidence type="ECO:0000259" key="4">
    <source>
        <dbReference type="PROSITE" id="PS01186"/>
    </source>
</evidence>
<dbReference type="Pfam" id="PF14670">
    <property type="entry name" value="FXa_inhibition"/>
    <property type="match status" value="1"/>
</dbReference>
<keyword evidence="3" id="KW-0677">Repeat</keyword>
<protein>
    <submittedName>
        <fullName evidence="5">Matrilin-3</fullName>
    </submittedName>
</protein>
<dbReference type="PANTHER" id="PTHR24034">
    <property type="entry name" value="EGF-LIKE DOMAIN-CONTAINING PROTEIN"/>
    <property type="match status" value="1"/>
</dbReference>
<dbReference type="AlphaFoldDB" id="A0AAV4GJL7"/>
<dbReference type="InterPro" id="IPR050751">
    <property type="entry name" value="ECM_structural_protein"/>
</dbReference>
<feature type="non-terminal residue" evidence="5">
    <location>
        <position position="1"/>
    </location>
</feature>
<evidence type="ECO:0000256" key="1">
    <source>
        <dbReference type="ARBA" id="ARBA00022536"/>
    </source>
</evidence>
<organism evidence="5 6">
    <name type="scientific">Elysia marginata</name>
    <dbReference type="NCBI Taxonomy" id="1093978"/>
    <lineage>
        <taxon>Eukaryota</taxon>
        <taxon>Metazoa</taxon>
        <taxon>Spiralia</taxon>
        <taxon>Lophotrochozoa</taxon>
        <taxon>Mollusca</taxon>
        <taxon>Gastropoda</taxon>
        <taxon>Heterobranchia</taxon>
        <taxon>Euthyneura</taxon>
        <taxon>Panpulmonata</taxon>
        <taxon>Sacoglossa</taxon>
        <taxon>Placobranchoidea</taxon>
        <taxon>Plakobranchidae</taxon>
        <taxon>Elysia</taxon>
    </lineage>
</organism>
<keyword evidence="1" id="KW-0245">EGF-like domain</keyword>
<dbReference type="PANTHER" id="PTHR24034:SF209">
    <property type="entry name" value="EGF-LIKE DOMAIN-CONTAINING PROTEIN"/>
    <property type="match status" value="1"/>
</dbReference>
<evidence type="ECO:0000313" key="6">
    <source>
        <dbReference type="Proteomes" id="UP000762676"/>
    </source>
</evidence>
<dbReference type="EMBL" id="BMAT01008468">
    <property type="protein sequence ID" value="GFR85622.1"/>
    <property type="molecule type" value="Genomic_DNA"/>
</dbReference>
<dbReference type="InterPro" id="IPR000742">
    <property type="entry name" value="EGF"/>
</dbReference>
<evidence type="ECO:0000256" key="3">
    <source>
        <dbReference type="ARBA" id="ARBA00022737"/>
    </source>
</evidence>
<reference evidence="5 6" key="1">
    <citation type="journal article" date="2021" name="Elife">
        <title>Chloroplast acquisition without the gene transfer in kleptoplastic sea slugs, Plakobranchus ocellatus.</title>
        <authorList>
            <person name="Maeda T."/>
            <person name="Takahashi S."/>
            <person name="Yoshida T."/>
            <person name="Shimamura S."/>
            <person name="Takaki Y."/>
            <person name="Nagai Y."/>
            <person name="Toyoda A."/>
            <person name="Suzuki Y."/>
            <person name="Arimoto A."/>
            <person name="Ishii H."/>
            <person name="Satoh N."/>
            <person name="Nishiyama T."/>
            <person name="Hasebe M."/>
            <person name="Maruyama T."/>
            <person name="Minagawa J."/>
            <person name="Obokata J."/>
            <person name="Shigenobu S."/>
        </authorList>
    </citation>
    <scope>NUCLEOTIDE SEQUENCE [LARGE SCALE GENOMIC DNA]</scope>
</reference>
<sequence length="213" mass="22301">FSCECAQGYQPHHIDKTSCVEVTRCEQQNGGCAQTCLTRETGEIYCQCRPGYTLNPDGKNCDGQSRPVILRVRTTGGVLDPTSVCVQWATRAVQTAGPGAGHRALTVESVRDTTPVAVPLAGPGAPAGLLRAVRDASTGAGVCGQMCVSVRPGFSGPDVSGGNQCVTHHAPMVAGVSGSTGADARTVILVHFAKKVIDNFTVFWELIDDEQNS</sequence>
<name>A0AAV4GJL7_9GAST</name>
<comment type="caution">
    <text evidence="5">The sequence shown here is derived from an EMBL/GenBank/DDBJ whole genome shotgun (WGS) entry which is preliminary data.</text>
</comment>
<evidence type="ECO:0000256" key="2">
    <source>
        <dbReference type="ARBA" id="ARBA00022729"/>
    </source>
</evidence>
<dbReference type="Gene3D" id="2.10.25.10">
    <property type="entry name" value="Laminin"/>
    <property type="match status" value="1"/>
</dbReference>
<keyword evidence="2" id="KW-0732">Signal</keyword>
<accession>A0AAV4GJL7</accession>
<keyword evidence="6" id="KW-1185">Reference proteome</keyword>
<dbReference type="PROSITE" id="PS01186">
    <property type="entry name" value="EGF_2"/>
    <property type="match status" value="1"/>
</dbReference>
<gene>
    <name evidence="5" type="ORF">ElyMa_004178400</name>
</gene>
<dbReference type="SUPFAM" id="SSF57196">
    <property type="entry name" value="EGF/Laminin"/>
    <property type="match status" value="1"/>
</dbReference>
<evidence type="ECO:0000313" key="5">
    <source>
        <dbReference type="EMBL" id="GFR85622.1"/>
    </source>
</evidence>
<proteinExistence type="predicted"/>
<feature type="domain" description="EGF-like" evidence="4">
    <location>
        <begin position="46"/>
        <end position="61"/>
    </location>
</feature>
<dbReference type="Proteomes" id="UP000762676">
    <property type="component" value="Unassembled WGS sequence"/>
</dbReference>